<dbReference type="InterPro" id="IPR003018">
    <property type="entry name" value="GAF"/>
</dbReference>
<comment type="caution">
    <text evidence="2">The sequence shown here is derived from an EMBL/GenBank/DDBJ whole genome shotgun (WGS) entry which is preliminary data.</text>
</comment>
<accession>A0A8G2FX91</accession>
<protein>
    <submittedName>
        <fullName evidence="2">GAF domain-containing protein, putative methionine-R-sulfoxide reductase</fullName>
    </submittedName>
</protein>
<gene>
    <name evidence="2" type="ORF">SAMN02745355_1112</name>
</gene>
<evidence type="ECO:0000313" key="3">
    <source>
        <dbReference type="Proteomes" id="UP000192315"/>
    </source>
</evidence>
<feature type="domain" description="GAF" evidence="1">
    <location>
        <begin position="19"/>
        <end position="139"/>
    </location>
</feature>
<dbReference type="InterPro" id="IPR029016">
    <property type="entry name" value="GAF-like_dom_sf"/>
</dbReference>
<evidence type="ECO:0000259" key="1">
    <source>
        <dbReference type="Pfam" id="PF13185"/>
    </source>
</evidence>
<evidence type="ECO:0000313" key="2">
    <source>
        <dbReference type="EMBL" id="SMD31189.1"/>
    </source>
</evidence>
<name>A0A8G2FX91_PICTO</name>
<dbReference type="RefSeq" id="WP_084272924.1">
    <property type="nucleotide sequence ID" value="NZ_FWYE01000003.1"/>
</dbReference>
<keyword evidence="3" id="KW-1185">Reference proteome</keyword>
<dbReference type="SUPFAM" id="SSF55781">
    <property type="entry name" value="GAF domain-like"/>
    <property type="match status" value="1"/>
</dbReference>
<dbReference type="EMBL" id="FWYE01000003">
    <property type="protein sequence ID" value="SMD31189.1"/>
    <property type="molecule type" value="Genomic_DNA"/>
</dbReference>
<reference evidence="2 3" key="1">
    <citation type="submission" date="2017-04" db="EMBL/GenBank/DDBJ databases">
        <authorList>
            <person name="Varghese N."/>
            <person name="Submissions S."/>
        </authorList>
    </citation>
    <scope>NUCLEOTIDE SEQUENCE [LARGE SCALE GENOMIC DNA]</scope>
    <source>
        <strain evidence="2 3">DSM 9789</strain>
    </source>
</reference>
<organism evidence="2 3">
    <name type="scientific">Picrophilus torridus (strain ATCC 700027 / DSM 9790 / JCM 10055 / NBRC 100828 / KAW 2/3)</name>
    <dbReference type="NCBI Taxonomy" id="1122961"/>
    <lineage>
        <taxon>Archaea</taxon>
        <taxon>Methanobacteriati</taxon>
        <taxon>Thermoplasmatota</taxon>
        <taxon>Thermoplasmata</taxon>
        <taxon>Thermoplasmatales</taxon>
        <taxon>Picrophilaceae</taxon>
        <taxon>Picrophilus</taxon>
    </lineage>
</organism>
<dbReference type="Proteomes" id="UP000192315">
    <property type="component" value="Unassembled WGS sequence"/>
</dbReference>
<dbReference type="Pfam" id="PF13185">
    <property type="entry name" value="GAF_2"/>
    <property type="match status" value="1"/>
</dbReference>
<sequence length="145" mass="16597">MAILEENLYLKIRDYLNDLCSYLRSENEKYNWVGVYVVNNGNLSLISYSGKRTEHEIINLGSGLCSLAVTKRMIINEGDVKSNNDYLACFPETNSELVVPIEYDNKIIGEIDIDSDKKSAFNEDDERYISDICNYIARLVSYVSK</sequence>
<proteinExistence type="predicted"/>
<dbReference type="Gene3D" id="3.30.450.40">
    <property type="match status" value="1"/>
</dbReference>
<dbReference type="AlphaFoldDB" id="A0A8G2FX91"/>